<reference evidence="8 9" key="1">
    <citation type="submission" date="2015-03" db="EMBL/GenBank/DDBJ databases">
        <authorList>
            <consortium name="Pathogen Informatics"/>
        </authorList>
    </citation>
    <scope>NUCLEOTIDE SEQUENCE [LARGE SCALE GENOMIC DNA]</scope>
    <source>
        <strain evidence="2 8">Bir 172</strain>
        <strain evidence="3 9">Bir 185</strain>
    </source>
</reference>
<dbReference type="Proteomes" id="UP000671119">
    <property type="component" value="Unassembled WGS sequence"/>
</dbReference>
<organism evidence="3 9">
    <name type="scientific">Mycobacterium tuberculosis</name>
    <dbReference type="NCBI Taxonomy" id="1773"/>
    <lineage>
        <taxon>Bacteria</taxon>
        <taxon>Bacillati</taxon>
        <taxon>Actinomycetota</taxon>
        <taxon>Actinomycetes</taxon>
        <taxon>Mycobacteriales</taxon>
        <taxon>Mycobacteriaceae</taxon>
        <taxon>Mycobacterium</taxon>
        <taxon>Mycobacterium tuberculosis complex</taxon>
    </lineage>
</organism>
<dbReference type="AlphaFoldDB" id="A0A045JGC7"/>
<name>A0A045JGC7_MYCTX</name>
<evidence type="ECO:0000313" key="11">
    <source>
        <dbReference type="Proteomes" id="UP000256381"/>
    </source>
</evidence>
<dbReference type="PANTHER" id="PTHR35894">
    <property type="entry name" value="GENERAL SECRETION PATHWAY PROTEIN A-RELATED"/>
    <property type="match status" value="1"/>
</dbReference>
<dbReference type="GO" id="GO:0016887">
    <property type="term" value="F:ATP hydrolysis activity"/>
    <property type="evidence" value="ECO:0007669"/>
    <property type="project" value="InterPro"/>
</dbReference>
<dbReference type="RefSeq" id="WP_003899491.1">
    <property type="nucleotide sequence ID" value="NZ_AP018034.1"/>
</dbReference>
<evidence type="ECO:0000313" key="2">
    <source>
        <dbReference type="EMBL" id="CKR67578.1"/>
    </source>
</evidence>
<dbReference type="Proteomes" id="UP000189452">
    <property type="component" value="Chromosome"/>
</dbReference>
<dbReference type="InterPro" id="IPR049945">
    <property type="entry name" value="AAA_22"/>
</dbReference>
<evidence type="ECO:0000259" key="1">
    <source>
        <dbReference type="Pfam" id="PF13401"/>
    </source>
</evidence>
<dbReference type="SUPFAM" id="SSF52540">
    <property type="entry name" value="P-loop containing nucleoside triphosphate hydrolases"/>
    <property type="match status" value="1"/>
</dbReference>
<gene>
    <name evidence="5" type="ORF">A4S10_02937</name>
    <name evidence="7" type="ORF">DKC2_2952</name>
    <name evidence="6" type="ORF">DSJ38_16170</name>
    <name evidence="2" type="ORF">ERS027646_00393</name>
    <name evidence="3" type="ORF">ERS027659_01988</name>
    <name evidence="4" type="ORF">J8J21_09965</name>
</gene>
<dbReference type="EMBL" id="LWDQ01000001">
    <property type="protein sequence ID" value="OMH60753.1"/>
    <property type="molecule type" value="Genomic_DNA"/>
</dbReference>
<protein>
    <submittedName>
        <fullName evidence="3">ATPase AAA</fullName>
    </submittedName>
    <submittedName>
        <fullName evidence="6">DUF2075 domain-containing protein</fullName>
    </submittedName>
    <submittedName>
        <fullName evidence="4">ExeA family protein</fullName>
    </submittedName>
</protein>
<proteinExistence type="predicted"/>
<evidence type="ECO:0000313" key="13">
    <source>
        <dbReference type="Proteomes" id="UP000671119"/>
    </source>
</evidence>
<evidence type="ECO:0000313" key="8">
    <source>
        <dbReference type="Proteomes" id="UP000048948"/>
    </source>
</evidence>
<evidence type="ECO:0000313" key="9">
    <source>
        <dbReference type="Proteomes" id="UP000050164"/>
    </source>
</evidence>
<dbReference type="SMR" id="A0A045JGC7"/>
<dbReference type="OMA" id="AYIPNPY"/>
<evidence type="ECO:0000313" key="7">
    <source>
        <dbReference type="EMBL" id="VCU51094.1"/>
    </source>
</evidence>
<dbReference type="EMBL" id="LR027516">
    <property type="protein sequence ID" value="VCU51094.1"/>
    <property type="molecule type" value="Genomic_DNA"/>
</dbReference>
<evidence type="ECO:0000313" key="3">
    <source>
        <dbReference type="EMBL" id="CKR67928.1"/>
    </source>
</evidence>
<evidence type="ECO:0000313" key="6">
    <source>
        <dbReference type="EMBL" id="REQ49474.1"/>
    </source>
</evidence>
<evidence type="ECO:0000313" key="10">
    <source>
        <dbReference type="Proteomes" id="UP000189452"/>
    </source>
</evidence>
<dbReference type="EMBL" id="JAGIZI010000012">
    <property type="protein sequence ID" value="MBP0683444.1"/>
    <property type="molecule type" value="Genomic_DNA"/>
</dbReference>
<evidence type="ECO:0000313" key="12">
    <source>
        <dbReference type="Proteomes" id="UP000300237"/>
    </source>
</evidence>
<dbReference type="EMBL" id="CNFT01000422">
    <property type="protein sequence ID" value="CKR67928.1"/>
    <property type="molecule type" value="Genomic_DNA"/>
</dbReference>
<dbReference type="Proteomes" id="UP000048948">
    <property type="component" value="Unassembled WGS sequence"/>
</dbReference>
<evidence type="ECO:0000313" key="5">
    <source>
        <dbReference type="EMBL" id="OMH60753.1"/>
    </source>
</evidence>
<dbReference type="Pfam" id="PF13401">
    <property type="entry name" value="AAA_22"/>
    <property type="match status" value="1"/>
</dbReference>
<dbReference type="PANTHER" id="PTHR35894:SF1">
    <property type="entry name" value="PHOSPHORIBULOKINASE _ URIDINE KINASE FAMILY"/>
    <property type="match status" value="1"/>
</dbReference>
<reference evidence="5 10" key="2">
    <citation type="submission" date="2016-04" db="EMBL/GenBank/DDBJ databases">
        <authorList>
            <person name="Bigi M."/>
            <person name="Bigi F."/>
            <person name="Soria M.A."/>
        </authorList>
    </citation>
    <scope>NUCLEOTIDE SEQUENCE [LARGE SCALE GENOMIC DNA]</scope>
    <source>
        <strain evidence="5 10">6548</strain>
    </source>
</reference>
<dbReference type="Proteomes" id="UP000300237">
    <property type="component" value="Chromosome"/>
</dbReference>
<dbReference type="EMBL" id="CNGE01000037">
    <property type="protein sequence ID" value="CKR67578.1"/>
    <property type="molecule type" value="Genomic_DNA"/>
</dbReference>
<sequence>MMHKLISYYGFSRMPFGRDLAPGMLHRHSAHNEAVARIGWCIADRRIGVITGEVGAGKTVAVRAALASLDRSRHTIIYLPDPTVGVQGIHHRIVASLGGQPLTHHATLAPQAADALAAEQAERGRTPVVVVEEAHLLGYDQLEALRLLTNHDLDSSSPFACLLIGQPTLRRRMKLGVLAALDQRIGLRYAMPPMTDTNTGSYLRHHLKLAGRDDALFSDDAIGLIHQTSRGYPRAVNNLALQALVAAFAADKAIVDESTTRTAIAEVTAD</sequence>
<reference evidence="4 13" key="7">
    <citation type="submission" date="2021-03" db="EMBL/GenBank/DDBJ databases">
        <title>Whole Genome Sequencing of Mycobacterium tuberculosis clinical isolates from Arunachal Pradesh, India.</title>
        <authorList>
            <person name="Singh S."/>
            <person name="Mudliar S.R."/>
            <person name="Kulsum U."/>
            <person name="Rufai S.B."/>
            <person name="Singh P.K."/>
            <person name="Umpo M."/>
            <person name="Nyori M."/>
        </authorList>
    </citation>
    <scope>NUCLEOTIDE SEQUENCE [LARGE SCALE GENOMIC DNA]</scope>
    <source>
        <strain evidence="4 13">OMICS/BPL/0142/20/SP</strain>
    </source>
</reference>
<reference evidence="5 10" key="4">
    <citation type="submission" date="2017-02" db="EMBL/GenBank/DDBJ databases">
        <title>Protein polymorphisms may explain contrasting epidemiological fitness of two variants of a multidrug-resistant Mycobacterium tuberculosis strain.</title>
        <authorList>
            <person name="Bigi M.M."/>
            <person name="Lopez B."/>
            <person name="Blanco F.C."/>
            <person name="Sasiain M.C."/>
            <person name="De La Barrera S."/>
            <person name="Ritacco V."/>
            <person name="Bigi F."/>
            <person name="Soria M.A."/>
        </authorList>
    </citation>
    <scope>NUCLEOTIDE SEQUENCE [LARGE SCALE GENOMIC DNA]</scope>
    <source>
        <strain evidence="5 10">6548</strain>
    </source>
</reference>
<dbReference type="Proteomes" id="UP000050164">
    <property type="component" value="Unassembled WGS sequence"/>
</dbReference>
<evidence type="ECO:0000313" key="4">
    <source>
        <dbReference type="EMBL" id="MBP0683444.1"/>
    </source>
</evidence>
<dbReference type="Proteomes" id="UP000256381">
    <property type="component" value="Unassembled WGS sequence"/>
</dbReference>
<dbReference type="InterPro" id="IPR027417">
    <property type="entry name" value="P-loop_NTPase"/>
</dbReference>
<reference evidence="6 11" key="3">
    <citation type="journal article" date="2017" name="N. Engl. J. Med.">
        <title>Transmission of Extensively Drug-Resistant Tuberculosis in South Africa.</title>
        <authorList>
            <person name="Shah N.S."/>
            <person name="Auld S.C."/>
            <person name="Brust J.C."/>
            <person name="Mathema B."/>
            <person name="Ismail N."/>
            <person name="Moodley P."/>
            <person name="Mlisana K."/>
            <person name="Allana S."/>
            <person name="Campbell A."/>
            <person name="Mthiyane T."/>
            <person name="Morris N."/>
            <person name="Mpangase P."/>
            <person name="van der Meulen H."/>
            <person name="Omar S.V."/>
            <person name="Brown T.S."/>
            <person name="Narechania A."/>
            <person name="Shaskina E."/>
            <person name="Kapwata T."/>
            <person name="Kreiswirth B."/>
            <person name="Gandhi N.R."/>
        </authorList>
    </citation>
    <scope>NUCLEOTIDE SEQUENCE [LARGE SCALE GENOMIC DNA]</scope>
    <source>
        <strain evidence="6 11">32301_S10</strain>
    </source>
</reference>
<dbReference type="InterPro" id="IPR052026">
    <property type="entry name" value="ExeA_AAA_ATPase_DNA-bind"/>
</dbReference>
<dbReference type="EMBL" id="QTBD01000191">
    <property type="protein sequence ID" value="REQ49474.1"/>
    <property type="molecule type" value="Genomic_DNA"/>
</dbReference>
<accession>A0A045JGC7</accession>
<dbReference type="Gene3D" id="3.40.50.300">
    <property type="entry name" value="P-loop containing nucleotide triphosphate hydrolases"/>
    <property type="match status" value="1"/>
</dbReference>
<feature type="domain" description="ORC1/DEAH AAA+ ATPase" evidence="1">
    <location>
        <begin position="44"/>
        <end position="173"/>
    </location>
</feature>
<reference evidence="6" key="5">
    <citation type="submission" date="2018-07" db="EMBL/GenBank/DDBJ databases">
        <authorList>
            <person name="Shah S."/>
            <person name="Brown T."/>
            <person name="Auld S."/>
            <person name="Bratton K."/>
            <person name="Narechania A."/>
            <person name="Mathema B."/>
            <person name="Gandhi N."/>
        </authorList>
    </citation>
    <scope>NUCLEOTIDE SEQUENCE</scope>
    <source>
        <strain evidence="6">32301_S10</strain>
    </source>
</reference>
<reference evidence="7 12" key="6">
    <citation type="submission" date="2018-08" db="EMBL/GenBank/DDBJ databases">
        <authorList>
            <person name="Fokvardsen B D."/>
            <person name="Norman A."/>
        </authorList>
    </citation>
    <scope>NUCLEOTIDE SEQUENCE [LARGE SCALE GENOMIC DNA]</scope>
    <source>
        <strain evidence="7 12">DKC2</strain>
    </source>
</reference>